<dbReference type="SUPFAM" id="SSF47413">
    <property type="entry name" value="lambda repressor-like DNA-binding domains"/>
    <property type="match status" value="1"/>
</dbReference>
<gene>
    <name evidence="6" type="ORF">GCM10022197_23340</name>
</gene>
<dbReference type="InterPro" id="IPR046335">
    <property type="entry name" value="LacI/GalR-like_sensor"/>
</dbReference>
<evidence type="ECO:0000313" key="6">
    <source>
        <dbReference type="EMBL" id="GAA3566676.1"/>
    </source>
</evidence>
<comment type="caution">
    <text evidence="6">The sequence shown here is derived from an EMBL/GenBank/DDBJ whole genome shotgun (WGS) entry which is preliminary data.</text>
</comment>
<dbReference type="Pfam" id="PF13377">
    <property type="entry name" value="Peripla_BP_3"/>
    <property type="match status" value="1"/>
</dbReference>
<keyword evidence="3 6" id="KW-0238">DNA-binding</keyword>
<protein>
    <submittedName>
        <fullName evidence="6">LacI family DNA-binding transcriptional regulator</fullName>
    </submittedName>
</protein>
<dbReference type="PANTHER" id="PTHR30146:SF148">
    <property type="entry name" value="HTH-TYPE TRANSCRIPTIONAL REPRESSOR PURR-RELATED"/>
    <property type="match status" value="1"/>
</dbReference>
<dbReference type="Pfam" id="PF00356">
    <property type="entry name" value="LacI"/>
    <property type="match status" value="1"/>
</dbReference>
<dbReference type="Gene3D" id="1.10.260.40">
    <property type="entry name" value="lambda repressor-like DNA-binding domains"/>
    <property type="match status" value="1"/>
</dbReference>
<sequence length="376" mass="38768">MERPRNISRVVDGVDRVDDLVDRRPPSVTLTEVAQRAGVSRATAARALGGYGSASAAARDRVLAAAAALGYRPNLPARNTRNGTTTTVGVVVADIASPFFGQSTRSISDAAKAAGLEIMVLNTDEELEAERAAVHLLLDQRVAGMVVAAASRTDGRHLAQAQAEGVPVVLLDRRVIGLDADRVYADNGAGAALAMAELIGQGHRRIGYVSSAAGPHGHPPGAPLVVDELVSSGGDRIRAYLAALAEVVDEPTRYLALCPFGEEAAYAATRELLARPDRPTAVFASDSVIALGVLRAIADAGFAVPGDVAVVAGDEPAWSRVTTPPLSTVTQPVAALGRAALELVTRRLADPTSPCTDVVLPTTFQARASTGGSVGA</sequence>
<dbReference type="InterPro" id="IPR010982">
    <property type="entry name" value="Lambda_DNA-bd_dom_sf"/>
</dbReference>
<dbReference type="InterPro" id="IPR028082">
    <property type="entry name" value="Peripla_BP_I"/>
</dbReference>
<dbReference type="GO" id="GO:0003677">
    <property type="term" value="F:DNA binding"/>
    <property type="evidence" value="ECO:0007669"/>
    <property type="project" value="UniProtKB-KW"/>
</dbReference>
<dbReference type="SUPFAM" id="SSF53822">
    <property type="entry name" value="Periplasmic binding protein-like I"/>
    <property type="match status" value="1"/>
</dbReference>
<keyword evidence="1" id="KW-0678">Repressor</keyword>
<dbReference type="SMART" id="SM00354">
    <property type="entry name" value="HTH_LACI"/>
    <property type="match status" value="1"/>
</dbReference>
<evidence type="ECO:0000259" key="5">
    <source>
        <dbReference type="PROSITE" id="PS50932"/>
    </source>
</evidence>
<evidence type="ECO:0000256" key="3">
    <source>
        <dbReference type="ARBA" id="ARBA00023125"/>
    </source>
</evidence>
<name>A0ABP6XIF9_9ACTN</name>
<dbReference type="InterPro" id="IPR000843">
    <property type="entry name" value="HTH_LacI"/>
</dbReference>
<evidence type="ECO:0000256" key="2">
    <source>
        <dbReference type="ARBA" id="ARBA00023015"/>
    </source>
</evidence>
<keyword evidence="4" id="KW-0804">Transcription</keyword>
<dbReference type="CDD" id="cd01392">
    <property type="entry name" value="HTH_LacI"/>
    <property type="match status" value="1"/>
</dbReference>
<dbReference type="PANTHER" id="PTHR30146">
    <property type="entry name" value="LACI-RELATED TRANSCRIPTIONAL REPRESSOR"/>
    <property type="match status" value="1"/>
</dbReference>
<dbReference type="PROSITE" id="PS50932">
    <property type="entry name" value="HTH_LACI_2"/>
    <property type="match status" value="1"/>
</dbReference>
<proteinExistence type="predicted"/>
<evidence type="ECO:0000256" key="4">
    <source>
        <dbReference type="ARBA" id="ARBA00023163"/>
    </source>
</evidence>
<dbReference type="Gene3D" id="3.40.50.2300">
    <property type="match status" value="2"/>
</dbReference>
<dbReference type="PROSITE" id="PS00356">
    <property type="entry name" value="HTH_LACI_1"/>
    <property type="match status" value="1"/>
</dbReference>
<feature type="domain" description="HTH lacI-type" evidence="5">
    <location>
        <begin position="28"/>
        <end position="82"/>
    </location>
</feature>
<keyword evidence="7" id="KW-1185">Reference proteome</keyword>
<evidence type="ECO:0000313" key="7">
    <source>
        <dbReference type="Proteomes" id="UP001500767"/>
    </source>
</evidence>
<dbReference type="Proteomes" id="UP001500767">
    <property type="component" value="Unassembled WGS sequence"/>
</dbReference>
<accession>A0ABP6XIF9</accession>
<dbReference type="CDD" id="cd06267">
    <property type="entry name" value="PBP1_LacI_sugar_binding-like"/>
    <property type="match status" value="1"/>
</dbReference>
<keyword evidence="2" id="KW-0805">Transcription regulation</keyword>
<dbReference type="EMBL" id="BAAAYR010000002">
    <property type="protein sequence ID" value="GAA3566676.1"/>
    <property type="molecule type" value="Genomic_DNA"/>
</dbReference>
<organism evidence="6 7">
    <name type="scientific">Microlunatus spumicola</name>
    <dbReference type="NCBI Taxonomy" id="81499"/>
    <lineage>
        <taxon>Bacteria</taxon>
        <taxon>Bacillati</taxon>
        <taxon>Actinomycetota</taxon>
        <taxon>Actinomycetes</taxon>
        <taxon>Propionibacteriales</taxon>
        <taxon>Propionibacteriaceae</taxon>
        <taxon>Microlunatus</taxon>
    </lineage>
</organism>
<reference evidence="7" key="1">
    <citation type="journal article" date="2019" name="Int. J. Syst. Evol. Microbiol.">
        <title>The Global Catalogue of Microorganisms (GCM) 10K type strain sequencing project: providing services to taxonomists for standard genome sequencing and annotation.</title>
        <authorList>
            <consortium name="The Broad Institute Genomics Platform"/>
            <consortium name="The Broad Institute Genome Sequencing Center for Infectious Disease"/>
            <person name="Wu L."/>
            <person name="Ma J."/>
        </authorList>
    </citation>
    <scope>NUCLEOTIDE SEQUENCE [LARGE SCALE GENOMIC DNA]</scope>
    <source>
        <strain evidence="7">JCM 16540</strain>
    </source>
</reference>
<evidence type="ECO:0000256" key="1">
    <source>
        <dbReference type="ARBA" id="ARBA00022491"/>
    </source>
</evidence>